<dbReference type="InterPro" id="IPR010398">
    <property type="entry name" value="DUF997"/>
</dbReference>
<reference evidence="2 3" key="1">
    <citation type="submission" date="2023-11" db="EMBL/GenBank/DDBJ databases">
        <title>Plant-associative lifestyle of Vibrio porteresiae and its evolutionary dynamics.</title>
        <authorList>
            <person name="Rameshkumar N."/>
            <person name="Kirti K."/>
        </authorList>
    </citation>
    <scope>NUCLEOTIDE SEQUENCE [LARGE SCALE GENOMIC DNA]</scope>
    <source>
        <strain evidence="2 3">MSSRF30</strain>
    </source>
</reference>
<proteinExistence type="predicted"/>
<dbReference type="Proteomes" id="UP001304071">
    <property type="component" value="Chromosome 1"/>
</dbReference>
<feature type="transmembrane region" description="Helical" evidence="1">
    <location>
        <begin position="52"/>
        <end position="75"/>
    </location>
</feature>
<evidence type="ECO:0000256" key="1">
    <source>
        <dbReference type="SAM" id="Phobius"/>
    </source>
</evidence>
<organism evidence="2 3">
    <name type="scientific">Vibrio porteresiae DSM 19223</name>
    <dbReference type="NCBI Taxonomy" id="1123496"/>
    <lineage>
        <taxon>Bacteria</taxon>
        <taxon>Pseudomonadati</taxon>
        <taxon>Pseudomonadota</taxon>
        <taxon>Gammaproteobacteria</taxon>
        <taxon>Vibrionales</taxon>
        <taxon>Vibrionaceae</taxon>
        <taxon>Vibrio</taxon>
    </lineage>
</organism>
<protein>
    <submittedName>
        <fullName evidence="2">YhdT family protein</fullName>
    </submittedName>
</protein>
<dbReference type="PANTHER" id="PTHR39174">
    <property type="entry name" value="INNER MEMBRANE PROTEIN-RELATED"/>
    <property type="match status" value="1"/>
</dbReference>
<keyword evidence="1" id="KW-0812">Transmembrane</keyword>
<dbReference type="RefSeq" id="WP_261894486.1">
    <property type="nucleotide sequence ID" value="NZ_AP024895.1"/>
</dbReference>
<dbReference type="PANTHER" id="PTHR39174:SF1">
    <property type="entry name" value="INNER MEMBRANE PROTEIN"/>
    <property type="match status" value="1"/>
</dbReference>
<gene>
    <name evidence="2" type="ORF">R8Z52_03505</name>
</gene>
<evidence type="ECO:0000313" key="2">
    <source>
        <dbReference type="EMBL" id="WPC74342.1"/>
    </source>
</evidence>
<keyword evidence="1" id="KW-1133">Transmembrane helix</keyword>
<feature type="transmembrane region" description="Helical" evidence="1">
    <location>
        <begin position="15"/>
        <end position="32"/>
    </location>
</feature>
<keyword evidence="1" id="KW-0472">Membrane</keyword>
<evidence type="ECO:0000313" key="3">
    <source>
        <dbReference type="Proteomes" id="UP001304071"/>
    </source>
</evidence>
<keyword evidence="3" id="KW-1185">Reference proteome</keyword>
<dbReference type="EMBL" id="CP138203">
    <property type="protein sequence ID" value="WPC74342.1"/>
    <property type="molecule type" value="Genomic_DNA"/>
</dbReference>
<name>A0ABZ0QDR1_9VIBR</name>
<accession>A0ABZ0QDR1</accession>
<sequence length="94" mass="10844">MSKLSGIYRQAHKEAFLAFALAVLYFLWWYATAYGLSPTTDDHAMPTLYWGFPLWFLLSCIIGPLLFTILCFVMVKVFYKDVPLDIAADEDNHE</sequence>
<dbReference type="Pfam" id="PF06196">
    <property type="entry name" value="DUF997"/>
    <property type="match status" value="1"/>
</dbReference>